<dbReference type="SUPFAM" id="SSF52096">
    <property type="entry name" value="ClpP/crotonase"/>
    <property type="match status" value="1"/>
</dbReference>
<evidence type="ECO:0000256" key="1">
    <source>
        <dbReference type="ARBA" id="ARBA00005254"/>
    </source>
</evidence>
<name>A0A7W6KML8_9HYPH</name>
<dbReference type="InterPro" id="IPR001753">
    <property type="entry name" value="Enoyl-CoA_hydra/iso"/>
</dbReference>
<dbReference type="GO" id="GO:0006635">
    <property type="term" value="P:fatty acid beta-oxidation"/>
    <property type="evidence" value="ECO:0007669"/>
    <property type="project" value="TreeGrafter"/>
</dbReference>
<comment type="caution">
    <text evidence="3">The sequence shown here is derived from an EMBL/GenBank/DDBJ whole genome shotgun (WGS) entry which is preliminary data.</text>
</comment>
<comment type="similarity">
    <text evidence="1 2">Belongs to the enoyl-CoA hydratase/isomerase family.</text>
</comment>
<dbReference type="InterPro" id="IPR029045">
    <property type="entry name" value="ClpP/crotonase-like_dom_sf"/>
</dbReference>
<keyword evidence="4" id="KW-1185">Reference proteome</keyword>
<reference evidence="3 4" key="1">
    <citation type="submission" date="2020-08" db="EMBL/GenBank/DDBJ databases">
        <title>Genomic Encyclopedia of Type Strains, Phase IV (KMG-IV): sequencing the most valuable type-strain genomes for metagenomic binning, comparative biology and taxonomic classification.</title>
        <authorList>
            <person name="Goeker M."/>
        </authorList>
    </citation>
    <scope>NUCLEOTIDE SEQUENCE [LARGE SCALE GENOMIC DNA]</scope>
    <source>
        <strain evidence="3 4">DSM 28101</strain>
    </source>
</reference>
<sequence>MSEEITVERREGFAILTMNRPARRNALGATSMAALFENLKALAVDPECAAVVLTGAPPAFCAGSDLKELGGLSVADMCEHEAETARIARAIGLLPIPVIAAVEGYALGGGFILAVSCDIVVSAAGAKWNMPEVRNGWLPPWGLQALLARTSAANARLITWGIMEIDGNEARRLGIADAVAPDGAALETACTLAGRLAALPANAVASAKRFFEIAASADAERKDAEAGRLFAQDCESVAAKAVLSRFTVK</sequence>
<dbReference type="InterPro" id="IPR018376">
    <property type="entry name" value="Enoyl-CoA_hyd/isom_CS"/>
</dbReference>
<evidence type="ECO:0000256" key="2">
    <source>
        <dbReference type="RuleBase" id="RU003707"/>
    </source>
</evidence>
<evidence type="ECO:0000313" key="4">
    <source>
        <dbReference type="Proteomes" id="UP000530571"/>
    </source>
</evidence>
<evidence type="ECO:0000313" key="3">
    <source>
        <dbReference type="EMBL" id="MBB4124109.1"/>
    </source>
</evidence>
<proteinExistence type="inferred from homology"/>
<dbReference type="RefSeq" id="WP_183490383.1">
    <property type="nucleotide sequence ID" value="NZ_JACIDZ010000017.1"/>
</dbReference>
<dbReference type="PROSITE" id="PS00166">
    <property type="entry name" value="ENOYL_COA_HYDRATASE"/>
    <property type="match status" value="1"/>
</dbReference>
<accession>A0A7W6KML8</accession>
<dbReference type="PANTHER" id="PTHR11941:SF54">
    <property type="entry name" value="ENOYL-COA HYDRATASE, MITOCHONDRIAL"/>
    <property type="match status" value="1"/>
</dbReference>
<dbReference type="PANTHER" id="PTHR11941">
    <property type="entry name" value="ENOYL-COA HYDRATASE-RELATED"/>
    <property type="match status" value="1"/>
</dbReference>
<dbReference type="Proteomes" id="UP000530571">
    <property type="component" value="Unassembled WGS sequence"/>
</dbReference>
<dbReference type="CDD" id="cd06558">
    <property type="entry name" value="crotonase-like"/>
    <property type="match status" value="1"/>
</dbReference>
<dbReference type="EMBL" id="JACIDZ010000017">
    <property type="protein sequence ID" value="MBB4124109.1"/>
    <property type="molecule type" value="Genomic_DNA"/>
</dbReference>
<dbReference type="Pfam" id="PF00378">
    <property type="entry name" value="ECH_1"/>
    <property type="match status" value="1"/>
</dbReference>
<dbReference type="Gene3D" id="3.90.226.10">
    <property type="entry name" value="2-enoyl-CoA Hydratase, Chain A, domain 1"/>
    <property type="match status" value="1"/>
</dbReference>
<organism evidence="3 4">
    <name type="scientific">Martelella radicis</name>
    <dbReference type="NCBI Taxonomy" id="1397476"/>
    <lineage>
        <taxon>Bacteria</taxon>
        <taxon>Pseudomonadati</taxon>
        <taxon>Pseudomonadota</taxon>
        <taxon>Alphaproteobacteria</taxon>
        <taxon>Hyphomicrobiales</taxon>
        <taxon>Aurantimonadaceae</taxon>
        <taxon>Martelella</taxon>
    </lineage>
</organism>
<gene>
    <name evidence="3" type="ORF">GGR30_004062</name>
</gene>
<dbReference type="GO" id="GO:0003824">
    <property type="term" value="F:catalytic activity"/>
    <property type="evidence" value="ECO:0007669"/>
    <property type="project" value="InterPro"/>
</dbReference>
<protein>
    <submittedName>
        <fullName evidence="3">Enoyl-CoA hydratase/carnithine racemase</fullName>
    </submittedName>
</protein>
<dbReference type="AlphaFoldDB" id="A0A7W6KML8"/>